<keyword evidence="5" id="KW-1185">Reference proteome</keyword>
<protein>
    <recommendedName>
        <fullName evidence="3">Urease accessory protein UreD</fullName>
    </recommendedName>
</protein>
<comment type="similarity">
    <text evidence="1 3">Belongs to the UreD family.</text>
</comment>
<accession>A0A2T5BTX0</accession>
<dbReference type="GO" id="GO:0005737">
    <property type="term" value="C:cytoplasm"/>
    <property type="evidence" value="ECO:0007669"/>
    <property type="project" value="UniProtKB-SubCell"/>
</dbReference>
<evidence type="ECO:0000313" key="5">
    <source>
        <dbReference type="Proteomes" id="UP000243859"/>
    </source>
</evidence>
<evidence type="ECO:0000256" key="2">
    <source>
        <dbReference type="ARBA" id="ARBA00023186"/>
    </source>
</evidence>
<gene>
    <name evidence="3" type="primary">ureD</name>
    <name evidence="4" type="ORF">C8N32_10416</name>
</gene>
<dbReference type="HAMAP" id="MF_01384">
    <property type="entry name" value="UreD"/>
    <property type="match status" value="1"/>
</dbReference>
<dbReference type="Proteomes" id="UP000243859">
    <property type="component" value="Unassembled WGS sequence"/>
</dbReference>
<comment type="caution">
    <text evidence="4">The sequence shown here is derived from an EMBL/GenBank/DDBJ whole genome shotgun (WGS) entry which is preliminary data.</text>
</comment>
<dbReference type="InterPro" id="IPR002669">
    <property type="entry name" value="UreD"/>
</dbReference>
<name>A0A2T5BTX0_9RHOB</name>
<keyword evidence="3" id="KW-0963">Cytoplasm</keyword>
<proteinExistence type="inferred from homology"/>
<keyword evidence="3" id="KW-0996">Nickel insertion</keyword>
<dbReference type="Pfam" id="PF01774">
    <property type="entry name" value="UreD"/>
    <property type="match status" value="1"/>
</dbReference>
<evidence type="ECO:0000256" key="1">
    <source>
        <dbReference type="ARBA" id="ARBA00007177"/>
    </source>
</evidence>
<reference evidence="4 5" key="1">
    <citation type="submission" date="2018-04" db="EMBL/GenBank/DDBJ databases">
        <title>Genomic Encyclopedia of Archaeal and Bacterial Type Strains, Phase II (KMG-II): from individual species to whole genera.</title>
        <authorList>
            <person name="Goeker M."/>
        </authorList>
    </citation>
    <scope>NUCLEOTIDE SEQUENCE [LARGE SCALE GENOMIC DNA]</scope>
    <source>
        <strain evidence="4 5">DSM 18064</strain>
    </source>
</reference>
<dbReference type="OrthoDB" id="9798842at2"/>
<dbReference type="AlphaFoldDB" id="A0A2T5BTX0"/>
<comment type="function">
    <text evidence="3">Required for maturation of urease via the functional incorporation of the urease nickel metallocenter.</text>
</comment>
<dbReference type="PANTHER" id="PTHR33643:SF1">
    <property type="entry name" value="UREASE ACCESSORY PROTEIN D"/>
    <property type="match status" value="1"/>
</dbReference>
<organism evidence="4 5">
    <name type="scientific">Rhodovulum imhoffii</name>
    <dbReference type="NCBI Taxonomy" id="365340"/>
    <lineage>
        <taxon>Bacteria</taxon>
        <taxon>Pseudomonadati</taxon>
        <taxon>Pseudomonadota</taxon>
        <taxon>Alphaproteobacteria</taxon>
        <taxon>Rhodobacterales</taxon>
        <taxon>Paracoccaceae</taxon>
        <taxon>Rhodovulum</taxon>
    </lineage>
</organism>
<dbReference type="EMBL" id="QAAA01000004">
    <property type="protein sequence ID" value="PTN02905.1"/>
    <property type="molecule type" value="Genomic_DNA"/>
</dbReference>
<comment type="subcellular location">
    <subcellularLocation>
        <location evidence="3">Cytoplasm</location>
    </subcellularLocation>
</comment>
<dbReference type="PANTHER" id="PTHR33643">
    <property type="entry name" value="UREASE ACCESSORY PROTEIN D"/>
    <property type="match status" value="1"/>
</dbReference>
<dbReference type="GO" id="GO:0016151">
    <property type="term" value="F:nickel cation binding"/>
    <property type="evidence" value="ECO:0007669"/>
    <property type="project" value="UniProtKB-UniRule"/>
</dbReference>
<evidence type="ECO:0000256" key="3">
    <source>
        <dbReference type="HAMAP-Rule" id="MF_01384"/>
    </source>
</evidence>
<keyword evidence="2 3" id="KW-0143">Chaperone</keyword>
<evidence type="ECO:0000313" key="4">
    <source>
        <dbReference type="EMBL" id="PTN02905.1"/>
    </source>
</evidence>
<sequence length="256" mass="27424">MLSSKHSGGRSVLDRLYQSGSLKCLFPKAPGPGMQAMIVNTAGGVTGGDSFALDACAAAGTTLTLTTQACERAYRAKSGETGRICNRLAIEHGARINWLPQETILFRGCAIRRRLCIEMAEDATLVMAEPLVFGRAAMGERLTCGNFSDRIELRRNGNLLFLDAMMLEGDIAARLARAAIADGAGAMATLLYSAPDAETQLPRIRAALPETAGASLLRSDVLFLRLLAPDSHALRLALVPLLIRLSSSDLPRPWMI</sequence>
<comment type="subunit">
    <text evidence="3">UreD, UreF and UreG form a complex that acts as a GTP-hydrolysis-dependent molecular chaperone, activating the urease apoprotein by helping to assemble the nickel containing metallocenter of UreC. The UreE protein probably delivers the nickel.</text>
</comment>